<evidence type="ECO:0000256" key="2">
    <source>
        <dbReference type="ARBA" id="ARBA00022679"/>
    </source>
</evidence>
<dbReference type="EMBL" id="CP002543">
    <property type="protein sequence ID" value="ADY73585.1"/>
    <property type="molecule type" value="Genomic_DNA"/>
</dbReference>
<dbReference type="eggNOG" id="COG2419">
    <property type="taxonomic scope" value="Bacteria"/>
</dbReference>
<dbReference type="InterPro" id="IPR028564">
    <property type="entry name" value="MT_TRM10-typ"/>
</dbReference>
<gene>
    <name evidence="5" type="ordered locus">Dester_0946</name>
</gene>
<dbReference type="RefSeq" id="WP_013638537.1">
    <property type="nucleotide sequence ID" value="NC_015185.1"/>
</dbReference>
<dbReference type="PIRSF" id="PIRSF018978">
    <property type="entry name" value="tRNA_m1G_mtfrase_arc_prd"/>
    <property type="match status" value="1"/>
</dbReference>
<name>F0S413_DESTD</name>
<keyword evidence="3" id="KW-0949">S-adenosyl-L-methionine</keyword>
<feature type="domain" description="SAM-dependent MTase TRM10-type" evidence="4">
    <location>
        <begin position="87"/>
        <end position="272"/>
    </location>
</feature>
<protein>
    <submittedName>
        <fullName evidence="5">tRNA (Guanine-N1-)-methyltransferase</fullName>
    </submittedName>
</protein>
<keyword evidence="2 5" id="KW-0808">Transferase</keyword>
<dbReference type="KEGG" id="dte:Dester_0946"/>
<evidence type="ECO:0000313" key="5">
    <source>
        <dbReference type="EMBL" id="ADY73585.1"/>
    </source>
</evidence>
<dbReference type="GO" id="GO:0030488">
    <property type="term" value="P:tRNA methylation"/>
    <property type="evidence" value="ECO:0007669"/>
    <property type="project" value="InterPro"/>
</dbReference>
<keyword evidence="6" id="KW-1185">Reference proteome</keyword>
<evidence type="ECO:0000256" key="3">
    <source>
        <dbReference type="ARBA" id="ARBA00022691"/>
    </source>
</evidence>
<dbReference type="PROSITE" id="PS51675">
    <property type="entry name" value="SAM_MT_TRM10"/>
    <property type="match status" value="1"/>
</dbReference>
<dbReference type="HOGENOM" id="CLU_764896_0_0_0"/>
<dbReference type="AlphaFoldDB" id="F0S413"/>
<dbReference type="Proteomes" id="UP000007102">
    <property type="component" value="Chromosome"/>
</dbReference>
<dbReference type="STRING" id="868864.Dester_0946"/>
<sequence length="362" mass="42098">MRFKKPKELVATRLKEAGFRRPKLLFHPKRGDIFNRIAYGLVKGKFGIFTEKEIGEELLPGCKVDECYEIKLLAFMGDEKPDSAIVRGRKGIVNFSDIDFEYPLIAVDLSFYNKLLPREKKSLLNQIEITYGVVKDFFTPENFVLTSVSNEARKELEKFFTPYIPFSILDKPEQKEIIVLDPYGNKDFTHEEITPQTLIVVGGIVDSGERMIGSTKEIFPNVKHRKISYKGSIELVPDRINDIVKIVCQYLTEDISLSEAVRQNITRTAKLKWLRKELEKNLVRFSLKGKILRGIPEKLYKQWKEEFELTDFHFKKGAKHIGGFFVFKNTIFEKVEGKILKRKKEIFLLEELKNEDVVKVYS</sequence>
<dbReference type="InterPro" id="IPR016742">
    <property type="entry name" value="tRNA_m1G_mtfrase_arc"/>
</dbReference>
<proteinExistence type="predicted"/>
<dbReference type="InterPro" id="IPR038459">
    <property type="entry name" value="MT_TRM10-typ_sf"/>
</dbReference>
<evidence type="ECO:0000313" key="6">
    <source>
        <dbReference type="Proteomes" id="UP000007102"/>
    </source>
</evidence>
<reference evidence="5 6" key="1">
    <citation type="journal article" date="2011" name="Stand. Genomic Sci.">
        <title>Complete genome sequence of the thermophilic sulfur-reducer Desulfurobacterium thermolithotrophum type strain (BSA(T)) from a deep-sea hydrothermal vent.</title>
        <authorList>
            <person name="Goker M."/>
            <person name="Daligault H."/>
            <person name="Mwirichia R."/>
            <person name="Lapidus A."/>
            <person name="Lucas S."/>
            <person name="Deshpande S."/>
            <person name="Pagani I."/>
            <person name="Tapia R."/>
            <person name="Cheng J.F."/>
            <person name="Goodwin L."/>
            <person name="Pitluck S."/>
            <person name="Liolios K."/>
            <person name="Ivanova N."/>
            <person name="Mavromatis K."/>
            <person name="Mikhailova N."/>
            <person name="Pati A."/>
            <person name="Chen A."/>
            <person name="Palaniappan K."/>
            <person name="Han C."/>
            <person name="Land M."/>
            <person name="Hauser L."/>
            <person name="Pan C."/>
            <person name="Brambilla E.M."/>
            <person name="Rohde M."/>
            <person name="Spring S."/>
            <person name="Sikorski J."/>
            <person name="Wirth R."/>
            <person name="Detter J.C."/>
            <person name="Woyke T."/>
            <person name="Bristow J."/>
            <person name="Eisen J.A."/>
            <person name="Markowitz V."/>
            <person name="Hugenholtz P."/>
            <person name="Kyrpides N.C."/>
            <person name="Klenk H.P."/>
        </authorList>
    </citation>
    <scope>NUCLEOTIDE SEQUENCE [LARGE SCALE GENOMIC DNA]</scope>
    <source>
        <strain evidence="6">DSM 11699 / BSA</strain>
    </source>
</reference>
<organism evidence="5 6">
    <name type="scientific">Desulfurobacterium thermolithotrophum (strain DSM 11699 / BSA)</name>
    <dbReference type="NCBI Taxonomy" id="868864"/>
    <lineage>
        <taxon>Bacteria</taxon>
        <taxon>Pseudomonadati</taxon>
        <taxon>Aquificota</taxon>
        <taxon>Aquificia</taxon>
        <taxon>Desulfurobacteriales</taxon>
        <taxon>Desulfurobacteriaceae</taxon>
        <taxon>Desulfurobacterium</taxon>
    </lineage>
</organism>
<accession>F0S413</accession>
<reference evidence="6" key="2">
    <citation type="submission" date="2011-02" db="EMBL/GenBank/DDBJ databases">
        <title>The complete genome of Desulfurobacterium thermolithotrophum DSM 11699.</title>
        <authorList>
            <consortium name="US DOE Joint Genome Institute (JGI-PGF)"/>
            <person name="Lucas S."/>
            <person name="Copeland A."/>
            <person name="Lapidus A."/>
            <person name="Bruce D."/>
            <person name="Goodwin L."/>
            <person name="Pitluck S."/>
            <person name="Kyrpides N."/>
            <person name="Mavromatis K."/>
            <person name="Pagani I."/>
            <person name="Ivanova N."/>
            <person name="Mikhailova N."/>
            <person name="Daligault H."/>
            <person name="Detter J.C."/>
            <person name="Tapia R."/>
            <person name="Han C."/>
            <person name="Land M."/>
            <person name="Hauser L."/>
            <person name="Markowitz V."/>
            <person name="Cheng J.-F."/>
            <person name="Hugenholtz P."/>
            <person name="Woyke T."/>
            <person name="Wu D."/>
            <person name="Spring S."/>
            <person name="Brambilla E."/>
            <person name="Klenk H.-P."/>
            <person name="Eisen J.A."/>
        </authorList>
    </citation>
    <scope>NUCLEOTIDE SEQUENCE [LARGE SCALE GENOMIC DNA]</scope>
    <source>
        <strain evidence="6">DSM 11699 / BSA</strain>
    </source>
</reference>
<dbReference type="InParanoid" id="F0S413"/>
<evidence type="ECO:0000259" key="4">
    <source>
        <dbReference type="PROSITE" id="PS51675"/>
    </source>
</evidence>
<evidence type="ECO:0000256" key="1">
    <source>
        <dbReference type="ARBA" id="ARBA00022603"/>
    </source>
</evidence>
<keyword evidence="1 5" id="KW-0489">Methyltransferase</keyword>
<dbReference type="Gene3D" id="3.40.1280.30">
    <property type="match status" value="1"/>
</dbReference>
<dbReference type="GO" id="GO:0008175">
    <property type="term" value="F:tRNA methyltransferase activity"/>
    <property type="evidence" value="ECO:0007669"/>
    <property type="project" value="InterPro"/>
</dbReference>
<dbReference type="OrthoDB" id="10159at2"/>